<evidence type="ECO:0000313" key="20">
    <source>
        <dbReference type="EMBL" id="KFM65991.1"/>
    </source>
</evidence>
<proteinExistence type="inferred from homology"/>
<accession>A0A087TLK2</accession>
<dbReference type="GO" id="GO:0004423">
    <property type="term" value="F:iduronate-2-sulfatase activity"/>
    <property type="evidence" value="ECO:0007669"/>
    <property type="project" value="UniProtKB-EC"/>
</dbReference>
<sequence>MTVINEQLLRQRQLLLLVLLGVFVISVVCISIAIVVIHPPFQNDEFTGMKNVLFIVVDDLRPALGCYGDERAITPNIDQLASRSVIFKNAYAQQALCAPSRTSFLTSRRPDSLHLYDTGSYWRDSVGNFTTIPQHFKFHGYETISIGKVFHHGIASNTTDDYPYSWTKYPYRPPTQKFKMKPVCPSSDGKNHMNLICPVDVAKQPGGSLPDIESTQYAINYLKSKRKGLNKDEPFFMGIGYYKPHIPFKFPREYLDLYPIDSMDLAPNNTLPPKLPEIAWNPWTDIRLREDVEKLNVSFPYGPLPEDFQKLSRQGYYASLSYMDDQLGKLLKALEDTGYAEHTVIILIGDHGWSLGEHQEWSKYSNFEVSVKVPLVVHIPGITDSKERKAFKHIPVLDYVSNENKTMSVSNMNISASTYVPKYVTDELVELVDLFPTLADIVNISIPPLCRFYKTILCSEGLTFYPLIKHIVKGSVSTEFPWKTAVFSQYPRPSISPRNDSDQPDLEDIKYMGYSIRTSRFRYTEWVSFDSKRFKPNQTQVVARELYDHKEDPFEANNVSDKPLYENIKKELSRKI</sequence>
<evidence type="ECO:0000256" key="16">
    <source>
        <dbReference type="ARBA" id="ARBA00068336"/>
    </source>
</evidence>
<evidence type="ECO:0000256" key="3">
    <source>
        <dbReference type="ARBA" id="ARBA00008779"/>
    </source>
</evidence>
<dbReference type="PROSITE" id="PS00149">
    <property type="entry name" value="SULFATASE_2"/>
    <property type="match status" value="1"/>
</dbReference>
<evidence type="ECO:0000256" key="4">
    <source>
        <dbReference type="ARBA" id="ARBA00022723"/>
    </source>
</evidence>
<dbReference type="InterPro" id="IPR017850">
    <property type="entry name" value="Alkaline_phosphatase_core_sf"/>
</dbReference>
<protein>
    <recommendedName>
        <fullName evidence="16">Iduronate 2-sulfatase</fullName>
        <ecNumber evidence="15">3.1.6.13</ecNumber>
    </recommendedName>
    <alternativeName>
        <fullName evidence="17">Alpha-L-iduronate sulfate sulfatase</fullName>
    </alternativeName>
</protein>
<dbReference type="EMBL" id="KK115774">
    <property type="protein sequence ID" value="KFM65991.1"/>
    <property type="molecule type" value="Genomic_DNA"/>
</dbReference>
<dbReference type="Proteomes" id="UP000054359">
    <property type="component" value="Unassembled WGS sequence"/>
</dbReference>
<keyword evidence="18" id="KW-0812">Transmembrane</keyword>
<dbReference type="GO" id="GO:0043202">
    <property type="term" value="C:lysosomal lumen"/>
    <property type="evidence" value="ECO:0007669"/>
    <property type="project" value="UniProtKB-ARBA"/>
</dbReference>
<comment type="catalytic activity">
    <reaction evidence="12">
        <text>Hydrolysis of the 2-sulfate groups of the L-iduronate 2-sulfate units of dermatan sulfate, heparan sulfate and heparin.</text>
        <dbReference type="EC" id="3.1.6.13"/>
    </reaction>
</comment>
<feature type="transmembrane region" description="Helical" evidence="18">
    <location>
        <begin position="14"/>
        <end position="37"/>
    </location>
</feature>
<keyword evidence="8" id="KW-0865">Zymogen</keyword>
<keyword evidence="4" id="KW-0479">Metal-binding</keyword>
<dbReference type="InterPro" id="IPR024607">
    <property type="entry name" value="Sulfatase_CS"/>
</dbReference>
<evidence type="ECO:0000256" key="15">
    <source>
        <dbReference type="ARBA" id="ARBA00066413"/>
    </source>
</evidence>
<dbReference type="OrthoDB" id="96314at2759"/>
<evidence type="ECO:0000256" key="5">
    <source>
        <dbReference type="ARBA" id="ARBA00022729"/>
    </source>
</evidence>
<evidence type="ECO:0000256" key="1">
    <source>
        <dbReference type="ARBA" id="ARBA00001913"/>
    </source>
</evidence>
<keyword evidence="6" id="KW-0378">Hydrolase</keyword>
<evidence type="ECO:0000256" key="2">
    <source>
        <dbReference type="ARBA" id="ARBA00004371"/>
    </source>
</evidence>
<evidence type="ECO:0000259" key="19">
    <source>
        <dbReference type="Pfam" id="PF00884"/>
    </source>
</evidence>
<evidence type="ECO:0000256" key="17">
    <source>
        <dbReference type="ARBA" id="ARBA00081076"/>
    </source>
</evidence>
<dbReference type="AlphaFoldDB" id="A0A087TLK2"/>
<evidence type="ECO:0000256" key="10">
    <source>
        <dbReference type="ARBA" id="ARBA00023180"/>
    </source>
</evidence>
<comment type="subunit">
    <text evidence="14">Monomer. The 58-kDa mature form is composed of two chains resulting from proteolitic processing, the 42-kDa chain and the 14-kDa chain that remain stably associated and form the 58-kDa intermediate form which is enzymatically active.</text>
</comment>
<dbReference type="PANTHER" id="PTHR45953">
    <property type="entry name" value="IDURONATE 2-SULFATASE"/>
    <property type="match status" value="1"/>
</dbReference>
<evidence type="ECO:0000256" key="14">
    <source>
        <dbReference type="ARBA" id="ARBA00062513"/>
    </source>
</evidence>
<comment type="similarity">
    <text evidence="3">Belongs to the sulfatase family.</text>
</comment>
<gene>
    <name evidence="20" type="ORF">X975_01073</name>
</gene>
<name>A0A087TLK2_STEMI</name>
<organism evidence="20 21">
    <name type="scientific">Stegodyphus mimosarum</name>
    <name type="common">African social velvet spider</name>
    <dbReference type="NCBI Taxonomy" id="407821"/>
    <lineage>
        <taxon>Eukaryota</taxon>
        <taxon>Metazoa</taxon>
        <taxon>Ecdysozoa</taxon>
        <taxon>Arthropoda</taxon>
        <taxon>Chelicerata</taxon>
        <taxon>Arachnida</taxon>
        <taxon>Araneae</taxon>
        <taxon>Araneomorphae</taxon>
        <taxon>Entelegynae</taxon>
        <taxon>Eresoidea</taxon>
        <taxon>Eresidae</taxon>
        <taxon>Stegodyphus</taxon>
    </lineage>
</organism>
<dbReference type="CDD" id="cd16030">
    <property type="entry name" value="iduronate-2-sulfatase"/>
    <property type="match status" value="1"/>
</dbReference>
<evidence type="ECO:0000313" key="21">
    <source>
        <dbReference type="Proteomes" id="UP000054359"/>
    </source>
</evidence>
<keyword evidence="18" id="KW-0472">Membrane</keyword>
<dbReference type="FunFam" id="3.40.720.10:FF:000027">
    <property type="entry name" value="iduronate 2-sulfatase"/>
    <property type="match status" value="1"/>
</dbReference>
<dbReference type="STRING" id="407821.A0A087TLK2"/>
<comment type="function">
    <text evidence="13">Lysosomal enzyme involved in the degradation pathway of dermatan sulfate and heparan sulfate.</text>
</comment>
<keyword evidence="21" id="KW-1185">Reference proteome</keyword>
<dbReference type="GO" id="GO:1901136">
    <property type="term" value="P:carbohydrate derivative catabolic process"/>
    <property type="evidence" value="ECO:0007669"/>
    <property type="project" value="UniProtKB-ARBA"/>
</dbReference>
<evidence type="ECO:0000256" key="13">
    <source>
        <dbReference type="ARBA" id="ARBA00056350"/>
    </source>
</evidence>
<keyword evidence="10" id="KW-0325">Glycoprotein</keyword>
<evidence type="ECO:0000256" key="6">
    <source>
        <dbReference type="ARBA" id="ARBA00022801"/>
    </source>
</evidence>
<evidence type="ECO:0000256" key="9">
    <source>
        <dbReference type="ARBA" id="ARBA00023157"/>
    </source>
</evidence>
<evidence type="ECO:0000256" key="11">
    <source>
        <dbReference type="ARBA" id="ARBA00023228"/>
    </source>
</evidence>
<feature type="non-terminal residue" evidence="20">
    <location>
        <position position="576"/>
    </location>
</feature>
<dbReference type="OMA" id="HVFTRAY"/>
<keyword evidence="9" id="KW-1015">Disulfide bond</keyword>
<comment type="cofactor">
    <cofactor evidence="1">
        <name>Ca(2+)</name>
        <dbReference type="ChEBI" id="CHEBI:29108"/>
    </cofactor>
</comment>
<dbReference type="Pfam" id="PF00884">
    <property type="entry name" value="Sulfatase"/>
    <property type="match status" value="1"/>
</dbReference>
<evidence type="ECO:0000256" key="7">
    <source>
        <dbReference type="ARBA" id="ARBA00022837"/>
    </source>
</evidence>
<dbReference type="SUPFAM" id="SSF53649">
    <property type="entry name" value="Alkaline phosphatase-like"/>
    <property type="match status" value="1"/>
</dbReference>
<dbReference type="PANTHER" id="PTHR45953:SF1">
    <property type="entry name" value="IDURONATE 2-SULFATASE"/>
    <property type="match status" value="1"/>
</dbReference>
<reference evidence="20 21" key="1">
    <citation type="submission" date="2013-11" db="EMBL/GenBank/DDBJ databases">
        <title>Genome sequencing of Stegodyphus mimosarum.</title>
        <authorList>
            <person name="Bechsgaard J."/>
        </authorList>
    </citation>
    <scope>NUCLEOTIDE SEQUENCE [LARGE SCALE GENOMIC DNA]</scope>
</reference>
<dbReference type="GO" id="GO:0046872">
    <property type="term" value="F:metal ion binding"/>
    <property type="evidence" value="ECO:0007669"/>
    <property type="project" value="UniProtKB-KW"/>
</dbReference>
<dbReference type="Gene3D" id="3.40.720.10">
    <property type="entry name" value="Alkaline Phosphatase, subunit A"/>
    <property type="match status" value="1"/>
</dbReference>
<dbReference type="InterPro" id="IPR000917">
    <property type="entry name" value="Sulfatase_N"/>
</dbReference>
<keyword evidence="11" id="KW-0458">Lysosome</keyword>
<keyword evidence="18" id="KW-1133">Transmembrane helix</keyword>
<keyword evidence="5" id="KW-0732">Signal</keyword>
<evidence type="ECO:0000256" key="8">
    <source>
        <dbReference type="ARBA" id="ARBA00023145"/>
    </source>
</evidence>
<comment type="subcellular location">
    <subcellularLocation>
        <location evidence="2">Lysosome</location>
    </subcellularLocation>
</comment>
<evidence type="ECO:0000256" key="12">
    <source>
        <dbReference type="ARBA" id="ARBA00050460"/>
    </source>
</evidence>
<dbReference type="EC" id="3.1.6.13" evidence="15"/>
<keyword evidence="7" id="KW-0106">Calcium</keyword>
<feature type="domain" description="Sulfatase N-terminal" evidence="19">
    <location>
        <begin position="50"/>
        <end position="441"/>
    </location>
</feature>
<evidence type="ECO:0000256" key="18">
    <source>
        <dbReference type="SAM" id="Phobius"/>
    </source>
</evidence>
<dbReference type="InterPro" id="IPR035874">
    <property type="entry name" value="IDS"/>
</dbReference>